<evidence type="ECO:0000259" key="1">
    <source>
        <dbReference type="Pfam" id="PF13657"/>
    </source>
</evidence>
<name>A0A9D9NIB2_9BACT</name>
<reference evidence="2" key="2">
    <citation type="journal article" date="2021" name="PeerJ">
        <title>Extensive microbial diversity within the chicken gut microbiome revealed by metagenomics and culture.</title>
        <authorList>
            <person name="Gilroy R."/>
            <person name="Ravi A."/>
            <person name="Getino M."/>
            <person name="Pursley I."/>
            <person name="Horton D.L."/>
            <person name="Alikhan N.F."/>
            <person name="Baker D."/>
            <person name="Gharbi K."/>
            <person name="Hall N."/>
            <person name="Watson M."/>
            <person name="Adriaenssens E.M."/>
            <person name="Foster-Nyarko E."/>
            <person name="Jarju S."/>
            <person name="Secka A."/>
            <person name="Antonio M."/>
            <person name="Oren A."/>
            <person name="Chaudhuri R.R."/>
            <person name="La Ragione R."/>
            <person name="Hildebrand F."/>
            <person name="Pallen M.J."/>
        </authorList>
    </citation>
    <scope>NUCLEOTIDE SEQUENCE</scope>
    <source>
        <strain evidence="2">B1-13419</strain>
    </source>
</reference>
<protein>
    <submittedName>
        <fullName evidence="2">HipA N-terminal domain-containing protein</fullName>
    </submittedName>
</protein>
<organism evidence="2 3">
    <name type="scientific">Candidatus Cryptobacteroides faecigallinarum</name>
    <dbReference type="NCBI Taxonomy" id="2840763"/>
    <lineage>
        <taxon>Bacteria</taxon>
        <taxon>Pseudomonadati</taxon>
        <taxon>Bacteroidota</taxon>
        <taxon>Bacteroidia</taxon>
        <taxon>Bacteroidales</taxon>
        <taxon>Candidatus Cryptobacteroides</taxon>
    </lineage>
</organism>
<dbReference type="EMBL" id="JADIMD010000031">
    <property type="protein sequence ID" value="MBO8474108.1"/>
    <property type="molecule type" value="Genomic_DNA"/>
</dbReference>
<dbReference type="NCBIfam" id="TIGR03071">
    <property type="entry name" value="couple_hipA"/>
    <property type="match status" value="1"/>
</dbReference>
<feature type="domain" description="HipA N-terminal subdomain 1" evidence="1">
    <location>
        <begin position="5"/>
        <end position="80"/>
    </location>
</feature>
<dbReference type="Pfam" id="PF13657">
    <property type="entry name" value="Couple_hipA"/>
    <property type="match status" value="1"/>
</dbReference>
<comment type="caution">
    <text evidence="2">The sequence shown here is derived from an EMBL/GenBank/DDBJ whole genome shotgun (WGS) entry which is preliminary data.</text>
</comment>
<proteinExistence type="predicted"/>
<sequence>MRQARIFYNDRPAGILTENDAGYEFRYLPEYLSLDTAKAVSLTLPLREEAYTSTVLFPFFDGLIPEGWLLDIVLRNTDISILYPEVLRNNGFACFRLHGGAVGPTCPEDYSGSDILDRCSAEVVFALG</sequence>
<evidence type="ECO:0000313" key="2">
    <source>
        <dbReference type="EMBL" id="MBO8474108.1"/>
    </source>
</evidence>
<evidence type="ECO:0000313" key="3">
    <source>
        <dbReference type="Proteomes" id="UP000823757"/>
    </source>
</evidence>
<dbReference type="Proteomes" id="UP000823757">
    <property type="component" value="Unassembled WGS sequence"/>
</dbReference>
<gene>
    <name evidence="2" type="ORF">IAB91_02295</name>
</gene>
<reference evidence="2" key="1">
    <citation type="submission" date="2020-10" db="EMBL/GenBank/DDBJ databases">
        <authorList>
            <person name="Gilroy R."/>
        </authorList>
    </citation>
    <scope>NUCLEOTIDE SEQUENCE</scope>
    <source>
        <strain evidence="2">B1-13419</strain>
    </source>
</reference>
<accession>A0A9D9NIB2</accession>
<dbReference type="AlphaFoldDB" id="A0A9D9NIB2"/>
<dbReference type="InterPro" id="IPR017508">
    <property type="entry name" value="HipA_N1"/>
</dbReference>